<dbReference type="InterPro" id="IPR012337">
    <property type="entry name" value="RNaseH-like_sf"/>
</dbReference>
<gene>
    <name evidence="2" type="ORF">PGTUg99_026424</name>
</gene>
<dbReference type="EMBL" id="VDEP01000338">
    <property type="protein sequence ID" value="KAA1102329.1"/>
    <property type="molecule type" value="Genomic_DNA"/>
</dbReference>
<dbReference type="PANTHER" id="PTHR46169">
    <property type="entry name" value="DNA REPLICATION-RELATED ELEMENT FACTOR, ISOFORM A"/>
    <property type="match status" value="1"/>
</dbReference>
<evidence type="ECO:0000313" key="2">
    <source>
        <dbReference type="EMBL" id="KAA1102329.1"/>
    </source>
</evidence>
<organism evidence="2 3">
    <name type="scientific">Puccinia graminis f. sp. tritici</name>
    <dbReference type="NCBI Taxonomy" id="56615"/>
    <lineage>
        <taxon>Eukaryota</taxon>
        <taxon>Fungi</taxon>
        <taxon>Dikarya</taxon>
        <taxon>Basidiomycota</taxon>
        <taxon>Pucciniomycotina</taxon>
        <taxon>Pucciniomycetes</taxon>
        <taxon>Pucciniales</taxon>
        <taxon>Pucciniaceae</taxon>
        <taxon>Puccinia</taxon>
    </lineage>
</organism>
<dbReference type="AlphaFoldDB" id="A0A5B0PQT8"/>
<name>A0A5B0PQT8_PUCGR</name>
<dbReference type="SUPFAM" id="SSF53098">
    <property type="entry name" value="Ribonuclease H-like"/>
    <property type="match status" value="1"/>
</dbReference>
<evidence type="ECO:0000256" key="1">
    <source>
        <dbReference type="SAM" id="MobiDB-lite"/>
    </source>
</evidence>
<comment type="caution">
    <text evidence="2">The sequence shown here is derived from an EMBL/GenBank/DDBJ whole genome shotgun (WGS) entry which is preliminary data.</text>
</comment>
<reference evidence="2 3" key="1">
    <citation type="submission" date="2019-05" db="EMBL/GenBank/DDBJ databases">
        <title>Emergence of the Ug99 lineage of the wheat stem rust pathogen through somatic hybridization.</title>
        <authorList>
            <person name="Li F."/>
            <person name="Upadhyaya N.M."/>
            <person name="Sperschneider J."/>
            <person name="Matny O."/>
            <person name="Nguyen-Phuc H."/>
            <person name="Mago R."/>
            <person name="Raley C."/>
            <person name="Miller M.E."/>
            <person name="Silverstein K.A.T."/>
            <person name="Henningsen E."/>
            <person name="Hirsch C.D."/>
            <person name="Visser B."/>
            <person name="Pretorius Z.A."/>
            <person name="Steffenson B.J."/>
            <person name="Schwessinger B."/>
            <person name="Dodds P.N."/>
            <person name="Figueroa M."/>
        </authorList>
    </citation>
    <scope>NUCLEOTIDE SEQUENCE [LARGE SCALE GENOMIC DNA]</scope>
    <source>
        <strain evidence="2 3">Ug99</strain>
    </source>
</reference>
<dbReference type="GO" id="GO:0006357">
    <property type="term" value="P:regulation of transcription by RNA polymerase II"/>
    <property type="evidence" value="ECO:0007669"/>
    <property type="project" value="TreeGrafter"/>
</dbReference>
<accession>A0A5B0PQT8</accession>
<sequence length="381" mass="42837">MASEVDRLISKKTGVNPNLSANHIRCFCHKIALILNARLKALRQSNNGLVESRGDTLGFAPDLAPIIEESEEREEPDQFVAEDVALEFRPQGQAESRTHSDGRDGEGDLDSSDIPDNGGSNIDTVLKKVDFIIQRITSSAAKRSKYNTWCTRLDFNGLSLISGYGICWNIVFQSRHRGYDQARKIINKLIENENDLQGQEGGKNYFDSVEVSQSEWEMVNRLNDTLSEFYFLTKKIEGDHSSGCLLISEYQYIKEFLTEKIEPTSEPEFKKMLEQMLAKTNTYLNEALRCDVILIATTLNPSFCLSIFKVLFPSHHNHTQNLLESLFNTRKAKISVPTEFAPPVAGDKSKSIKQAQKKTDYFPDSVKAPVADELAIYLGGP</sequence>
<feature type="region of interest" description="Disordered" evidence="1">
    <location>
        <begin position="90"/>
        <end position="120"/>
    </location>
</feature>
<protein>
    <recommendedName>
        <fullName evidence="4">hAT-like transposase RNase-H fold domain-containing protein</fullName>
    </recommendedName>
</protein>
<dbReference type="PANTHER" id="PTHR46169:SF15">
    <property type="entry name" value="INNER CENTROMERE PROTEIN A-LIKE ISOFORM X1-RELATED"/>
    <property type="match status" value="1"/>
</dbReference>
<evidence type="ECO:0008006" key="4">
    <source>
        <dbReference type="Google" id="ProtNLM"/>
    </source>
</evidence>
<dbReference type="GO" id="GO:0005634">
    <property type="term" value="C:nucleus"/>
    <property type="evidence" value="ECO:0007669"/>
    <property type="project" value="TreeGrafter"/>
</dbReference>
<proteinExistence type="predicted"/>
<dbReference type="Proteomes" id="UP000325313">
    <property type="component" value="Unassembled WGS sequence"/>
</dbReference>
<evidence type="ECO:0000313" key="3">
    <source>
        <dbReference type="Proteomes" id="UP000325313"/>
    </source>
</evidence>
<feature type="compositionally biased region" description="Basic and acidic residues" evidence="1">
    <location>
        <begin position="96"/>
        <end position="106"/>
    </location>
</feature>
<dbReference type="InterPro" id="IPR052717">
    <property type="entry name" value="Vacuolar_transposase_reg"/>
</dbReference>